<dbReference type="GO" id="GO:0009234">
    <property type="term" value="P:menaquinone biosynthetic process"/>
    <property type="evidence" value="ECO:0007669"/>
    <property type="project" value="UniProtKB-KW"/>
</dbReference>
<evidence type="ECO:0000313" key="10">
    <source>
        <dbReference type="Proteomes" id="UP000830542"/>
    </source>
</evidence>
<dbReference type="GO" id="GO:0006631">
    <property type="term" value="P:fatty acid metabolic process"/>
    <property type="evidence" value="ECO:0007669"/>
    <property type="project" value="TreeGrafter"/>
</dbReference>
<evidence type="ECO:0000256" key="4">
    <source>
        <dbReference type="ARBA" id="ARBA00022741"/>
    </source>
</evidence>
<dbReference type="Gene3D" id="3.30.300.30">
    <property type="match status" value="1"/>
</dbReference>
<dbReference type="EMBL" id="CP095005">
    <property type="protein sequence ID" value="UOO93850.1"/>
    <property type="molecule type" value="Genomic_DNA"/>
</dbReference>
<name>A0AAX3AJK6_HALDO</name>
<gene>
    <name evidence="9" type="primary">menE</name>
    <name evidence="8" type="ORF">GCM10008985_19720</name>
    <name evidence="9" type="ORF">MUK72_07665</name>
</gene>
<evidence type="ECO:0000313" key="8">
    <source>
        <dbReference type="EMBL" id="GAA0463071.1"/>
    </source>
</evidence>
<dbReference type="GO" id="GO:0031956">
    <property type="term" value="F:medium-chain fatty acid-CoA ligase activity"/>
    <property type="evidence" value="ECO:0007669"/>
    <property type="project" value="TreeGrafter"/>
</dbReference>
<dbReference type="PANTHER" id="PTHR43201">
    <property type="entry name" value="ACYL-COA SYNTHETASE"/>
    <property type="match status" value="1"/>
</dbReference>
<dbReference type="GO" id="GO:0008756">
    <property type="term" value="F:o-succinylbenzoate-CoA ligase activity"/>
    <property type="evidence" value="ECO:0007669"/>
    <property type="project" value="UniProtKB-EC"/>
</dbReference>
<dbReference type="EC" id="6.2.1.26" evidence="9"/>
<keyword evidence="2" id="KW-0474">Menaquinone biosynthesis</keyword>
<reference evidence="8" key="1">
    <citation type="journal article" date="2014" name="Int. J. Syst. Evol. Microbiol.">
        <title>Complete genome sequence of Corynebacterium casei LMG S-19264T (=DSM 44701T), isolated from a smear-ripened cheese.</title>
        <authorList>
            <consortium name="US DOE Joint Genome Institute (JGI-PGF)"/>
            <person name="Walter F."/>
            <person name="Albersmeier A."/>
            <person name="Kalinowski J."/>
            <person name="Ruckert C."/>
        </authorList>
    </citation>
    <scope>NUCLEOTIDE SEQUENCE</scope>
    <source>
        <strain evidence="8">JCM 12289</strain>
    </source>
</reference>
<dbReference type="InterPro" id="IPR010192">
    <property type="entry name" value="MenE"/>
</dbReference>
<keyword evidence="10" id="KW-1185">Reference proteome</keyword>
<feature type="domain" description="AMP-dependent synthetase/ligase" evidence="6">
    <location>
        <begin position="6"/>
        <end position="353"/>
    </location>
</feature>
<dbReference type="InterPro" id="IPR000873">
    <property type="entry name" value="AMP-dep_synth/lig_dom"/>
</dbReference>
<dbReference type="GO" id="GO:0005524">
    <property type="term" value="F:ATP binding"/>
    <property type="evidence" value="ECO:0007669"/>
    <property type="project" value="UniProtKB-KW"/>
</dbReference>
<comment type="similarity">
    <text evidence="1">Belongs to the ATP-dependent AMP-binding enzyme family.</text>
</comment>
<dbReference type="InterPro" id="IPR042099">
    <property type="entry name" value="ANL_N_sf"/>
</dbReference>
<evidence type="ECO:0000256" key="5">
    <source>
        <dbReference type="ARBA" id="ARBA00022840"/>
    </source>
</evidence>
<sequence length="490" mass="51532">MTDVLARRVQASPDATALLGTGGREWTYHDLDERVEQVAGQLAALGVAGEHLGCLLETRPATVVLVHAAARLGCVLVPLNTRLTPAELDSHVERAELAALVCGADTADTAVELSVDVPIASVDDAEHADVTALDSVSPAEFAPASREADEPAVMLATSGTTGEPKLVVLTAGNLRSSAVASAFRLGITPDDRWFDPLAVYHMGGLAPIVRSALYGTTVVVPGEFDVETTLDALERFDCTGISLVPTMLRRLLDAGSLADSLRFVLLGGAPASEELIERCEDRGVPVHPTYGMTETASQVATARPQEAFTHAGTVGRPLFGTDLSVLDGDGKPVDTGETGELVVSGPTVFAGYYNDPDATARAFSDRGFHTGDVGHRDAGGRLWVTGRRDEMISTGGELVAPGEIARMLRSHPAIDDAGVVGLPDSDWGERVGALVVGDMADAEAVRNYCRERLAGFKLPRTIAFADELPRTASGTVKRAAVREHLLDASD</sequence>
<dbReference type="Proteomes" id="UP001500962">
    <property type="component" value="Unassembled WGS sequence"/>
</dbReference>
<dbReference type="EMBL" id="BAAADN010000030">
    <property type="protein sequence ID" value="GAA0463071.1"/>
    <property type="molecule type" value="Genomic_DNA"/>
</dbReference>
<dbReference type="Pfam" id="PF13193">
    <property type="entry name" value="AMP-binding_C"/>
    <property type="match status" value="1"/>
</dbReference>
<dbReference type="PANTHER" id="PTHR43201:SF5">
    <property type="entry name" value="MEDIUM-CHAIN ACYL-COA LIGASE ACSF2, MITOCHONDRIAL"/>
    <property type="match status" value="1"/>
</dbReference>
<dbReference type="Gene3D" id="3.40.50.12780">
    <property type="entry name" value="N-terminal domain of ligase-like"/>
    <property type="match status" value="1"/>
</dbReference>
<protein>
    <submittedName>
        <fullName evidence="8">Class I adenylate-forming enzyme family protein</fullName>
    </submittedName>
    <submittedName>
        <fullName evidence="9">O-succinylbenzoate--CoA ligase</fullName>
        <ecNumber evidence="9">6.2.1.26</ecNumber>
    </submittedName>
</protein>
<accession>A0AAX3AJK6</accession>
<feature type="domain" description="AMP-binding enzyme C-terminal" evidence="7">
    <location>
        <begin position="403"/>
        <end position="474"/>
    </location>
</feature>
<dbReference type="InterPro" id="IPR045851">
    <property type="entry name" value="AMP-bd_C_sf"/>
</dbReference>
<dbReference type="InterPro" id="IPR020845">
    <property type="entry name" value="AMP-binding_CS"/>
</dbReference>
<dbReference type="SUPFAM" id="SSF56801">
    <property type="entry name" value="Acetyl-CoA synthetase-like"/>
    <property type="match status" value="1"/>
</dbReference>
<evidence type="ECO:0000256" key="2">
    <source>
        <dbReference type="ARBA" id="ARBA00022428"/>
    </source>
</evidence>
<dbReference type="Proteomes" id="UP000830542">
    <property type="component" value="Chromosome"/>
</dbReference>
<reference evidence="8" key="3">
    <citation type="submission" date="2023-12" db="EMBL/GenBank/DDBJ databases">
        <authorList>
            <person name="Sun Q."/>
            <person name="Inoue M."/>
        </authorList>
    </citation>
    <scope>NUCLEOTIDE SEQUENCE</scope>
    <source>
        <strain evidence="8">JCM 12289</strain>
    </source>
</reference>
<evidence type="ECO:0000259" key="7">
    <source>
        <dbReference type="Pfam" id="PF13193"/>
    </source>
</evidence>
<keyword evidence="3 9" id="KW-0436">Ligase</keyword>
<proteinExistence type="inferred from homology"/>
<keyword evidence="5" id="KW-0067">ATP-binding</keyword>
<keyword evidence="4" id="KW-0547">Nucleotide-binding</keyword>
<evidence type="ECO:0000313" key="9">
    <source>
        <dbReference type="EMBL" id="UOO93850.1"/>
    </source>
</evidence>
<reference evidence="9" key="2">
    <citation type="submission" date="2022-04" db="EMBL/GenBank/DDBJ databases">
        <title>Sequencing and genomic assembly of Halococcus dombrowskii.</title>
        <authorList>
            <person name="Lim S.W."/>
            <person name="MacLea K.S."/>
        </authorList>
    </citation>
    <scope>NUCLEOTIDE SEQUENCE</scope>
    <source>
        <strain evidence="9">H4</strain>
    </source>
</reference>
<evidence type="ECO:0000256" key="3">
    <source>
        <dbReference type="ARBA" id="ARBA00022598"/>
    </source>
</evidence>
<evidence type="ECO:0000259" key="6">
    <source>
        <dbReference type="Pfam" id="PF00501"/>
    </source>
</evidence>
<evidence type="ECO:0000256" key="1">
    <source>
        <dbReference type="ARBA" id="ARBA00006432"/>
    </source>
</evidence>
<dbReference type="RefSeq" id="WP_244698333.1">
    <property type="nucleotide sequence ID" value="NZ_BAAADN010000030.1"/>
</dbReference>
<dbReference type="KEGG" id="hdo:MUK72_07665"/>
<dbReference type="AlphaFoldDB" id="A0AAX3AJK6"/>
<dbReference type="Pfam" id="PF00501">
    <property type="entry name" value="AMP-binding"/>
    <property type="match status" value="1"/>
</dbReference>
<dbReference type="PROSITE" id="PS00455">
    <property type="entry name" value="AMP_BINDING"/>
    <property type="match status" value="1"/>
</dbReference>
<organism evidence="9 10">
    <name type="scientific">Halococcus dombrowskii</name>
    <dbReference type="NCBI Taxonomy" id="179637"/>
    <lineage>
        <taxon>Archaea</taxon>
        <taxon>Methanobacteriati</taxon>
        <taxon>Methanobacteriota</taxon>
        <taxon>Stenosarchaea group</taxon>
        <taxon>Halobacteria</taxon>
        <taxon>Halobacteriales</taxon>
        <taxon>Halococcaceae</taxon>
        <taxon>Halococcus</taxon>
    </lineage>
</organism>
<dbReference type="GeneID" id="71761715"/>
<dbReference type="NCBIfam" id="TIGR01923">
    <property type="entry name" value="menE"/>
    <property type="match status" value="1"/>
</dbReference>
<dbReference type="InterPro" id="IPR025110">
    <property type="entry name" value="AMP-bd_C"/>
</dbReference>